<dbReference type="InterPro" id="IPR016169">
    <property type="entry name" value="FAD-bd_PCMH_sub2"/>
</dbReference>
<gene>
    <name evidence="13" type="ORF">A3C25_00390</name>
</gene>
<evidence type="ECO:0000256" key="6">
    <source>
        <dbReference type="ARBA" id="ARBA00023122"/>
    </source>
</evidence>
<proteinExistence type="predicted"/>
<keyword evidence="5 9" id="KW-1133">Transmembrane helix</keyword>
<dbReference type="AlphaFoldDB" id="A0A1F7H2V7"/>
<dbReference type="Pfam" id="PF00571">
    <property type="entry name" value="CBS"/>
    <property type="match status" value="2"/>
</dbReference>
<sequence length="435" mass="48557">MIIFQFLLVIFLVLLNGFFVASEFALVAIRKTRIEELVKKGNASAKLVLQAVNNLESYISATQLGITLASLALGWIGEPAIARFLETFFSFLPHDAAFLTAHTLAVIIAFSLITFLHIVLGELAPKTIALQSAEKTSLVVIFPLMIFTRIFKPFIWILNGAGSLVLKLFGFSAPSGHQLVHSEEEIKMILAQSAEGGELDKREVEMIHKVLELGDIPTRNIMLPRTEIKAIAADITIKELKKLVRKDNLSRYPVYKGTIDTIIGYLHEKDLNNFRTDKNDMSLLESGLVRDIINVPEVQRIDDVLQAMRKRRVHLAIVNDEYGGTLGIVTLEDILENIVGEIYDEFDKTESTIRKQSDGTYIVDGLVPLQVIQQKFKVPIKGQGYITIGGVVFGLLGKEPKLGDTIQIGSLQLKVKEIEKKRIKTLILSKVNIRK</sequence>
<dbReference type="Pfam" id="PF03471">
    <property type="entry name" value="CorC_HlyC"/>
    <property type="match status" value="1"/>
</dbReference>
<evidence type="ECO:0000259" key="11">
    <source>
        <dbReference type="PROSITE" id="PS51371"/>
    </source>
</evidence>
<dbReference type="InterPro" id="IPR051676">
    <property type="entry name" value="UPF0053_domain"/>
</dbReference>
<dbReference type="PROSITE" id="PS51371">
    <property type="entry name" value="CBS"/>
    <property type="match status" value="2"/>
</dbReference>
<dbReference type="CDD" id="cd04590">
    <property type="entry name" value="CBS_pair_CorC_HlyC_assoc"/>
    <property type="match status" value="1"/>
</dbReference>
<dbReference type="FunFam" id="3.10.580.10:FF:000002">
    <property type="entry name" value="Magnesium/cobalt efflux protein CorC"/>
    <property type="match status" value="1"/>
</dbReference>
<evidence type="ECO:0000256" key="9">
    <source>
        <dbReference type="PROSITE-ProRule" id="PRU01193"/>
    </source>
</evidence>
<dbReference type="PANTHER" id="PTHR43099:SF5">
    <property type="entry name" value="HLYC_CORC FAMILY TRANSPORTER"/>
    <property type="match status" value="1"/>
</dbReference>
<reference evidence="13 14" key="1">
    <citation type="journal article" date="2016" name="Nat. Commun.">
        <title>Thousands of microbial genomes shed light on interconnected biogeochemical processes in an aquifer system.</title>
        <authorList>
            <person name="Anantharaman K."/>
            <person name="Brown C.T."/>
            <person name="Hug L.A."/>
            <person name="Sharon I."/>
            <person name="Castelle C.J."/>
            <person name="Probst A.J."/>
            <person name="Thomas B.C."/>
            <person name="Singh A."/>
            <person name="Wilkins M.J."/>
            <person name="Karaoz U."/>
            <person name="Brodie E.L."/>
            <person name="Williams K.H."/>
            <person name="Hubbard S.S."/>
            <person name="Banfield J.F."/>
        </authorList>
    </citation>
    <scope>NUCLEOTIDE SEQUENCE [LARGE SCALE GENOMIC DNA]</scope>
</reference>
<keyword evidence="4" id="KW-0677">Repeat</keyword>
<dbReference type="InterPro" id="IPR036318">
    <property type="entry name" value="FAD-bd_PCMH-like_sf"/>
</dbReference>
<evidence type="ECO:0000256" key="2">
    <source>
        <dbReference type="ARBA" id="ARBA00022475"/>
    </source>
</evidence>
<comment type="caution">
    <text evidence="13">The sequence shown here is derived from an EMBL/GenBank/DDBJ whole genome shotgun (WGS) entry which is preliminary data.</text>
</comment>
<evidence type="ECO:0000256" key="4">
    <source>
        <dbReference type="ARBA" id="ARBA00022737"/>
    </source>
</evidence>
<organism evidence="13 14">
    <name type="scientific">Candidatus Roizmanbacteria bacterium RIFCSPHIGHO2_02_FULL_38_11</name>
    <dbReference type="NCBI Taxonomy" id="1802039"/>
    <lineage>
        <taxon>Bacteria</taxon>
        <taxon>Candidatus Roizmaniibacteriota</taxon>
    </lineage>
</organism>
<dbReference type="GO" id="GO:0050660">
    <property type="term" value="F:flavin adenine dinucleotide binding"/>
    <property type="evidence" value="ECO:0007669"/>
    <property type="project" value="InterPro"/>
</dbReference>
<dbReference type="InterPro" id="IPR002550">
    <property type="entry name" value="CNNM"/>
</dbReference>
<feature type="domain" description="CBS" evidence="11">
    <location>
        <begin position="222"/>
        <end position="281"/>
    </location>
</feature>
<dbReference type="Gene3D" id="3.30.465.10">
    <property type="match status" value="1"/>
</dbReference>
<dbReference type="PROSITE" id="PS51846">
    <property type="entry name" value="CNNM"/>
    <property type="match status" value="1"/>
</dbReference>
<keyword evidence="2" id="KW-1003">Cell membrane</keyword>
<name>A0A1F7H2V7_9BACT</name>
<evidence type="ECO:0000256" key="7">
    <source>
        <dbReference type="ARBA" id="ARBA00023136"/>
    </source>
</evidence>
<evidence type="ECO:0008006" key="15">
    <source>
        <dbReference type="Google" id="ProtNLM"/>
    </source>
</evidence>
<dbReference type="PANTHER" id="PTHR43099">
    <property type="entry name" value="UPF0053 PROTEIN YRKA"/>
    <property type="match status" value="1"/>
</dbReference>
<evidence type="ECO:0000256" key="1">
    <source>
        <dbReference type="ARBA" id="ARBA00004651"/>
    </source>
</evidence>
<dbReference type="GO" id="GO:0005886">
    <property type="term" value="C:plasma membrane"/>
    <property type="evidence" value="ECO:0007669"/>
    <property type="project" value="UniProtKB-SubCell"/>
</dbReference>
<dbReference type="InterPro" id="IPR046342">
    <property type="entry name" value="CBS_dom_sf"/>
</dbReference>
<dbReference type="SUPFAM" id="SSF54631">
    <property type="entry name" value="CBS-domain pair"/>
    <property type="match status" value="1"/>
</dbReference>
<comment type="subcellular location">
    <subcellularLocation>
        <location evidence="1">Cell membrane</location>
        <topology evidence="1">Multi-pass membrane protein</topology>
    </subcellularLocation>
</comment>
<evidence type="ECO:0000256" key="5">
    <source>
        <dbReference type="ARBA" id="ARBA00022989"/>
    </source>
</evidence>
<feature type="transmembrane region" description="Helical" evidence="10">
    <location>
        <begin position="6"/>
        <end position="29"/>
    </location>
</feature>
<dbReference type="Proteomes" id="UP000177913">
    <property type="component" value="Unassembled WGS sequence"/>
</dbReference>
<feature type="transmembrane region" description="Helical" evidence="10">
    <location>
        <begin position="96"/>
        <end position="118"/>
    </location>
</feature>
<dbReference type="SMART" id="SM00116">
    <property type="entry name" value="CBS"/>
    <property type="match status" value="2"/>
</dbReference>
<evidence type="ECO:0000259" key="12">
    <source>
        <dbReference type="PROSITE" id="PS51846"/>
    </source>
</evidence>
<evidence type="ECO:0000313" key="13">
    <source>
        <dbReference type="EMBL" id="OGK25445.1"/>
    </source>
</evidence>
<accession>A0A1F7H2V7</accession>
<evidence type="ECO:0000256" key="8">
    <source>
        <dbReference type="PROSITE-ProRule" id="PRU00703"/>
    </source>
</evidence>
<keyword evidence="6 8" id="KW-0129">CBS domain</keyword>
<evidence type="ECO:0000313" key="14">
    <source>
        <dbReference type="Proteomes" id="UP000177913"/>
    </source>
</evidence>
<dbReference type="InterPro" id="IPR005170">
    <property type="entry name" value="Transptr-assoc_dom"/>
</dbReference>
<keyword evidence="3 9" id="KW-0812">Transmembrane</keyword>
<keyword evidence="7 9" id="KW-0472">Membrane</keyword>
<feature type="transmembrane region" description="Helical" evidence="10">
    <location>
        <begin position="138"/>
        <end position="158"/>
    </location>
</feature>
<evidence type="ECO:0000256" key="10">
    <source>
        <dbReference type="SAM" id="Phobius"/>
    </source>
</evidence>
<dbReference type="Pfam" id="PF01595">
    <property type="entry name" value="CNNM"/>
    <property type="match status" value="1"/>
</dbReference>
<evidence type="ECO:0000256" key="3">
    <source>
        <dbReference type="ARBA" id="ARBA00022692"/>
    </source>
</evidence>
<dbReference type="InterPro" id="IPR000644">
    <property type="entry name" value="CBS_dom"/>
</dbReference>
<dbReference type="Gene3D" id="3.10.580.10">
    <property type="entry name" value="CBS-domain"/>
    <property type="match status" value="1"/>
</dbReference>
<dbReference type="InterPro" id="IPR044751">
    <property type="entry name" value="Ion_transp-like_CBS"/>
</dbReference>
<feature type="domain" description="CBS" evidence="11">
    <location>
        <begin position="288"/>
        <end position="345"/>
    </location>
</feature>
<dbReference type="SMART" id="SM01091">
    <property type="entry name" value="CorC_HlyC"/>
    <property type="match status" value="1"/>
</dbReference>
<dbReference type="EMBL" id="MFZO01000009">
    <property type="protein sequence ID" value="OGK25445.1"/>
    <property type="molecule type" value="Genomic_DNA"/>
</dbReference>
<dbReference type="SUPFAM" id="SSF56176">
    <property type="entry name" value="FAD-binding/transporter-associated domain-like"/>
    <property type="match status" value="1"/>
</dbReference>
<feature type="domain" description="CNNM transmembrane" evidence="12">
    <location>
        <begin position="1"/>
        <end position="203"/>
    </location>
</feature>
<protein>
    <recommendedName>
        <fullName evidence="15">Hemolysin</fullName>
    </recommendedName>
</protein>